<keyword evidence="1 3" id="KW-0378">Hydrolase</keyword>
<dbReference type="Proteomes" id="UP000501568">
    <property type="component" value="Chromosome"/>
</dbReference>
<dbReference type="KEGG" id="spzr:G5C33_06280"/>
<evidence type="ECO:0000313" key="4">
    <source>
        <dbReference type="Proteomes" id="UP000501568"/>
    </source>
</evidence>
<sequence>MDHISIVKMGQGPAVFLIPGLSSPRAVWDSVAPELAKTHSVYLVQVNGFAGGDPRGNLEPGVLDGLVSDLHGFMADRGISGAAVVGHSMGGLAGLMLAKAHPGDVGKLMVVDALPFIGTLFAPDATVEMVEPQAAAMRDQMASLHGKPYPDAMAQQIAASNALKPESRARVAEWVKAADARVSAQAMYDDMTTDMRPAMAGITTPITLLYPFSAMLPQERADAVYQGAYADAPQVDFVPVGDSGHFIMLDQPEIFAETLTAFLD</sequence>
<dbReference type="AlphaFoldDB" id="A0A6G6YA79"/>
<feature type="domain" description="AB hydrolase-1" evidence="2">
    <location>
        <begin position="15"/>
        <end position="257"/>
    </location>
</feature>
<proteinExistence type="predicted"/>
<dbReference type="Gene3D" id="3.40.50.1820">
    <property type="entry name" value="alpha/beta hydrolase"/>
    <property type="match status" value="1"/>
</dbReference>
<evidence type="ECO:0000313" key="3">
    <source>
        <dbReference type="EMBL" id="QIG81810.1"/>
    </source>
</evidence>
<dbReference type="GO" id="GO:0016020">
    <property type="term" value="C:membrane"/>
    <property type="evidence" value="ECO:0007669"/>
    <property type="project" value="TreeGrafter"/>
</dbReference>
<reference evidence="3 4" key="1">
    <citation type="submission" date="2020-02" db="EMBL/GenBank/DDBJ databases">
        <authorList>
            <person name="Zheng R.K."/>
            <person name="Sun C.M."/>
        </authorList>
    </citation>
    <scope>NUCLEOTIDE SEQUENCE [LARGE SCALE GENOMIC DNA]</scope>
    <source>
        <strain evidence="4">zrk23</strain>
    </source>
</reference>
<evidence type="ECO:0000259" key="2">
    <source>
        <dbReference type="Pfam" id="PF12697"/>
    </source>
</evidence>
<dbReference type="SUPFAM" id="SSF53474">
    <property type="entry name" value="alpha/beta-Hydrolases"/>
    <property type="match status" value="1"/>
</dbReference>
<gene>
    <name evidence="3" type="ORF">G5C33_06280</name>
</gene>
<dbReference type="InterPro" id="IPR050266">
    <property type="entry name" value="AB_hydrolase_sf"/>
</dbReference>
<dbReference type="InterPro" id="IPR000073">
    <property type="entry name" value="AB_hydrolase_1"/>
</dbReference>
<dbReference type="PANTHER" id="PTHR43798:SF31">
    <property type="entry name" value="AB HYDROLASE SUPERFAMILY PROTEIN YCLE"/>
    <property type="match status" value="1"/>
</dbReference>
<name>A0A6G6YA79_9SPHN</name>
<dbReference type="InterPro" id="IPR029058">
    <property type="entry name" value="AB_hydrolase_fold"/>
</dbReference>
<accession>A0A6G6YA79</accession>
<organism evidence="3 4">
    <name type="scientific">Stakelama tenebrarum</name>
    <dbReference type="NCBI Taxonomy" id="2711215"/>
    <lineage>
        <taxon>Bacteria</taxon>
        <taxon>Pseudomonadati</taxon>
        <taxon>Pseudomonadota</taxon>
        <taxon>Alphaproteobacteria</taxon>
        <taxon>Sphingomonadales</taxon>
        <taxon>Sphingomonadaceae</taxon>
        <taxon>Stakelama</taxon>
    </lineage>
</organism>
<keyword evidence="4" id="KW-1185">Reference proteome</keyword>
<dbReference type="EMBL" id="CP049109">
    <property type="protein sequence ID" value="QIG81810.1"/>
    <property type="molecule type" value="Genomic_DNA"/>
</dbReference>
<protein>
    <submittedName>
        <fullName evidence="3">Alpha/beta hydrolase</fullName>
    </submittedName>
</protein>
<evidence type="ECO:0000256" key="1">
    <source>
        <dbReference type="ARBA" id="ARBA00022801"/>
    </source>
</evidence>
<dbReference type="GO" id="GO:0016787">
    <property type="term" value="F:hydrolase activity"/>
    <property type="evidence" value="ECO:0007669"/>
    <property type="project" value="UniProtKB-KW"/>
</dbReference>
<dbReference type="PANTHER" id="PTHR43798">
    <property type="entry name" value="MONOACYLGLYCEROL LIPASE"/>
    <property type="match status" value="1"/>
</dbReference>
<dbReference type="Pfam" id="PF12697">
    <property type="entry name" value="Abhydrolase_6"/>
    <property type="match status" value="1"/>
</dbReference>